<feature type="repeat" description="Solcar" evidence="10">
    <location>
        <begin position="54"/>
        <end position="188"/>
    </location>
</feature>
<dbReference type="InterPro" id="IPR023395">
    <property type="entry name" value="MCP_dom_sf"/>
</dbReference>
<evidence type="ECO:0000256" key="5">
    <source>
        <dbReference type="ARBA" id="ARBA00022737"/>
    </source>
</evidence>
<dbReference type="SUPFAM" id="SSF103506">
    <property type="entry name" value="Mitochondrial carrier"/>
    <property type="match status" value="1"/>
</dbReference>
<evidence type="ECO:0000256" key="7">
    <source>
        <dbReference type="ARBA" id="ARBA00022989"/>
    </source>
</evidence>
<keyword evidence="5" id="KW-0677">Repeat</keyword>
<evidence type="ECO:0000256" key="3">
    <source>
        <dbReference type="ARBA" id="ARBA00022448"/>
    </source>
</evidence>
<dbReference type="EMBL" id="JAGYWB010000016">
    <property type="protein sequence ID" value="KAI0496451.1"/>
    <property type="molecule type" value="Genomic_DNA"/>
</dbReference>
<comment type="caution">
    <text evidence="12">The sequence shown here is derived from an EMBL/GenBank/DDBJ whole genome shotgun (WGS) entry which is preliminary data.</text>
</comment>
<evidence type="ECO:0000256" key="10">
    <source>
        <dbReference type="PROSITE-ProRule" id="PRU00282"/>
    </source>
</evidence>
<keyword evidence="13" id="KW-1185">Reference proteome</keyword>
<name>A0A8T3AKF0_DENNO</name>
<accession>A0A8T3AKF0</accession>
<dbReference type="GO" id="GO:0005743">
    <property type="term" value="C:mitochondrial inner membrane"/>
    <property type="evidence" value="ECO:0007669"/>
    <property type="project" value="UniProtKB-SubCell"/>
</dbReference>
<dbReference type="InterPro" id="IPR018108">
    <property type="entry name" value="MCP_transmembrane"/>
</dbReference>
<dbReference type="GO" id="GO:1990542">
    <property type="term" value="P:mitochondrial transmembrane transport"/>
    <property type="evidence" value="ECO:0007669"/>
    <property type="project" value="InterPro"/>
</dbReference>
<comment type="subcellular location">
    <subcellularLocation>
        <location evidence="1">Mitochondrion inner membrane</location>
        <topology evidence="1">Multi-pass membrane protein</topology>
    </subcellularLocation>
</comment>
<gene>
    <name evidence="12" type="ORF">KFK09_022768</name>
</gene>
<evidence type="ECO:0000313" key="12">
    <source>
        <dbReference type="EMBL" id="KAI0496451.1"/>
    </source>
</evidence>
<dbReference type="Pfam" id="PF00153">
    <property type="entry name" value="Mito_carr"/>
    <property type="match status" value="3"/>
</dbReference>
<dbReference type="PANTHER" id="PTHR45760">
    <property type="entry name" value="FI19922P1-RELATED"/>
    <property type="match status" value="1"/>
</dbReference>
<keyword evidence="7" id="KW-1133">Transmembrane helix</keyword>
<evidence type="ECO:0000256" key="6">
    <source>
        <dbReference type="ARBA" id="ARBA00022792"/>
    </source>
</evidence>
<keyword evidence="6" id="KW-0999">Mitochondrion inner membrane</keyword>
<evidence type="ECO:0000256" key="1">
    <source>
        <dbReference type="ARBA" id="ARBA00004448"/>
    </source>
</evidence>
<dbReference type="InterPro" id="IPR045315">
    <property type="entry name" value="Mtm1-like"/>
</dbReference>
<evidence type="ECO:0000256" key="11">
    <source>
        <dbReference type="RuleBase" id="RU000488"/>
    </source>
</evidence>
<comment type="similarity">
    <text evidence="2 11">Belongs to the mitochondrial carrier (TC 2.A.29) family.</text>
</comment>
<protein>
    <recommendedName>
        <fullName evidence="14">Mitochondrial carrier protein MTM1</fullName>
    </recommendedName>
</protein>
<keyword evidence="3 11" id="KW-0813">Transport</keyword>
<keyword evidence="4 10" id="KW-0812">Transmembrane</keyword>
<evidence type="ECO:0000256" key="2">
    <source>
        <dbReference type="ARBA" id="ARBA00006375"/>
    </source>
</evidence>
<dbReference type="Proteomes" id="UP000829196">
    <property type="component" value="Unassembled WGS sequence"/>
</dbReference>
<keyword evidence="8" id="KW-0496">Mitochondrion</keyword>
<reference evidence="12" key="1">
    <citation type="journal article" date="2022" name="Front. Genet.">
        <title>Chromosome-Scale Assembly of the Dendrobium nobile Genome Provides Insights Into the Molecular Mechanism of the Biosynthesis of the Medicinal Active Ingredient of Dendrobium.</title>
        <authorList>
            <person name="Xu Q."/>
            <person name="Niu S.-C."/>
            <person name="Li K.-L."/>
            <person name="Zheng P.-J."/>
            <person name="Zhang X.-J."/>
            <person name="Jia Y."/>
            <person name="Liu Y."/>
            <person name="Niu Y.-X."/>
            <person name="Yu L.-H."/>
            <person name="Chen D.-F."/>
            <person name="Zhang G.-Q."/>
        </authorList>
    </citation>
    <scope>NUCLEOTIDE SEQUENCE</scope>
    <source>
        <tissue evidence="12">Leaf</tissue>
    </source>
</reference>
<evidence type="ECO:0000256" key="9">
    <source>
        <dbReference type="ARBA" id="ARBA00023136"/>
    </source>
</evidence>
<dbReference type="AlphaFoldDB" id="A0A8T3AKF0"/>
<feature type="repeat" description="Solcar" evidence="10">
    <location>
        <begin position="248"/>
        <end position="336"/>
    </location>
</feature>
<evidence type="ECO:0000313" key="13">
    <source>
        <dbReference type="Proteomes" id="UP000829196"/>
    </source>
</evidence>
<evidence type="ECO:0000256" key="4">
    <source>
        <dbReference type="ARBA" id="ARBA00022692"/>
    </source>
</evidence>
<dbReference type="OrthoDB" id="1747031at2759"/>
<organism evidence="12 13">
    <name type="scientific">Dendrobium nobile</name>
    <name type="common">Orchid</name>
    <dbReference type="NCBI Taxonomy" id="94219"/>
    <lineage>
        <taxon>Eukaryota</taxon>
        <taxon>Viridiplantae</taxon>
        <taxon>Streptophyta</taxon>
        <taxon>Embryophyta</taxon>
        <taxon>Tracheophyta</taxon>
        <taxon>Spermatophyta</taxon>
        <taxon>Magnoliopsida</taxon>
        <taxon>Liliopsida</taxon>
        <taxon>Asparagales</taxon>
        <taxon>Orchidaceae</taxon>
        <taxon>Epidendroideae</taxon>
        <taxon>Malaxideae</taxon>
        <taxon>Dendrobiinae</taxon>
        <taxon>Dendrobium</taxon>
    </lineage>
</organism>
<sequence length="344" mass="36376">MVCSSKNGLPAWLSAASRMDFDGAANVSRSDASSAASSLSSSVVNRGASEDSKMGFGERSLSAAGAAVLSAILVNPLDVAKTRLQAQAAGAHYHQPQQDFGRRFASLGPNTMLSEFKCSPSCTRGGIFGAEAVCPPDCFQYKGTLDVFYKVIRQEGIARLWRGTNAGLALAIPTVGIYLPCYDIFRNWIEDFTTHNAPGLTSYAPLVAGSVARSLACVACSPIELARTRMQIRRNLLALIGEEANAASVLGANFSAGFVAGSLAAAATCPLDVAKTRRQIEKDPSKALRMTTRQTLAEVWRDGGAKGLFTGVGPRVARAGPSVGIVVSFYEVVKYFLHQSHSSD</sequence>
<keyword evidence="9 10" id="KW-0472">Membrane</keyword>
<dbReference type="PANTHER" id="PTHR45760:SF2">
    <property type="entry name" value="FI19922P1-RELATED"/>
    <property type="match status" value="1"/>
</dbReference>
<evidence type="ECO:0000256" key="8">
    <source>
        <dbReference type="ARBA" id="ARBA00023128"/>
    </source>
</evidence>
<dbReference type="PROSITE" id="PS50920">
    <property type="entry name" value="SOLCAR"/>
    <property type="match status" value="2"/>
</dbReference>
<dbReference type="Gene3D" id="1.50.40.10">
    <property type="entry name" value="Mitochondrial carrier domain"/>
    <property type="match status" value="3"/>
</dbReference>
<proteinExistence type="inferred from homology"/>
<evidence type="ECO:0008006" key="14">
    <source>
        <dbReference type="Google" id="ProtNLM"/>
    </source>
</evidence>